<proteinExistence type="predicted"/>
<accession>A0ABX7MG59</accession>
<evidence type="ECO:0000313" key="2">
    <source>
        <dbReference type="Proteomes" id="UP000662840"/>
    </source>
</evidence>
<protein>
    <submittedName>
        <fullName evidence="1">Uncharacterized protein</fullName>
    </submittedName>
</protein>
<gene>
    <name evidence="1" type="ORF">JGC47_15420</name>
</gene>
<keyword evidence="2" id="KW-1185">Reference proteome</keyword>
<reference evidence="1 2" key="1">
    <citation type="submission" date="2020-12" db="EMBL/GenBank/DDBJ databases">
        <title>Genome sequence of Erwinia amylovora ATCC15580, a type strain.</title>
        <authorList>
            <person name="Kang I.-J."/>
            <person name="Roh E."/>
        </authorList>
    </citation>
    <scope>NUCLEOTIDE SEQUENCE [LARGE SCALE GENOMIC DNA]</scope>
    <source>
        <strain evidence="1 2">ATCC 15580</strain>
    </source>
</reference>
<dbReference type="RefSeq" id="WP_127133428.1">
    <property type="nucleotide sequence ID" value="NZ_CP024970.1"/>
</dbReference>
<organism evidence="1 2">
    <name type="scientific">Erwinia amylovora</name>
    <name type="common">Fire blight bacteria</name>
    <dbReference type="NCBI Taxonomy" id="552"/>
    <lineage>
        <taxon>Bacteria</taxon>
        <taxon>Pseudomonadati</taxon>
        <taxon>Pseudomonadota</taxon>
        <taxon>Gammaproteobacteria</taxon>
        <taxon>Enterobacterales</taxon>
        <taxon>Erwiniaceae</taxon>
        <taxon>Erwinia</taxon>
    </lineage>
</organism>
<sequence>MPHNDKNPMPSPGTGNAEIALCFFHPAHVAVKSMKAVFFANPQNQLPGHQKANKRGSILQRRRVRFALKQKWQMLQLG</sequence>
<name>A0ABX7MG59_ERWAM</name>
<dbReference type="EMBL" id="CP066796">
    <property type="protein sequence ID" value="QSI91442.1"/>
    <property type="molecule type" value="Genomic_DNA"/>
</dbReference>
<dbReference type="GeneID" id="97607406"/>
<dbReference type="Proteomes" id="UP000662840">
    <property type="component" value="Chromosome"/>
</dbReference>
<evidence type="ECO:0000313" key="1">
    <source>
        <dbReference type="EMBL" id="QSI91442.1"/>
    </source>
</evidence>